<dbReference type="GO" id="GO:0000139">
    <property type="term" value="C:Golgi membrane"/>
    <property type="evidence" value="ECO:0007669"/>
    <property type="project" value="UniProtKB-SubCell"/>
</dbReference>
<keyword evidence="8" id="KW-0072">Autophagy</keyword>
<evidence type="ECO:0000256" key="3">
    <source>
        <dbReference type="ARBA" id="ARBA00022448"/>
    </source>
</evidence>
<feature type="compositionally biased region" description="Gly residues" evidence="22">
    <location>
        <begin position="140"/>
        <end position="150"/>
    </location>
</feature>
<dbReference type="GO" id="GO:0005484">
    <property type="term" value="F:SNAP receptor activity"/>
    <property type="evidence" value="ECO:0007669"/>
    <property type="project" value="TreeGrafter"/>
</dbReference>
<comment type="subunit">
    <text evidence="21">Forms a SNARE complex, composed of VAMP8, SNAP29 and STX17, involved in fusion of autophagosome with lysosome. Interacts with multiple syntaxins including STX6. Interacts with EIPR1. Interacts with STX17; this interaction is increased in the absence of TMEM39A.</text>
</comment>
<feature type="region of interest" description="Disordered" evidence="22">
    <location>
        <begin position="135"/>
        <end position="158"/>
    </location>
</feature>
<keyword evidence="14" id="KW-0968">Cytoplasmic vesicle</keyword>
<feature type="region of interest" description="Disordered" evidence="22">
    <location>
        <begin position="199"/>
        <end position="224"/>
    </location>
</feature>
<feature type="region of interest" description="Disordered" evidence="22">
    <location>
        <begin position="25"/>
        <end position="117"/>
    </location>
</feature>
<dbReference type="AlphaFoldDB" id="A0AA47P0D1"/>
<keyword evidence="3" id="KW-0813">Transport</keyword>
<dbReference type="GO" id="GO:0000421">
    <property type="term" value="C:autophagosome membrane"/>
    <property type="evidence" value="ECO:0007669"/>
    <property type="project" value="UniProtKB-SubCell"/>
</dbReference>
<dbReference type="PANTHER" id="PTHR19305">
    <property type="entry name" value="SYNAPTOSOMAL ASSOCIATED PROTEIN"/>
    <property type="match status" value="1"/>
</dbReference>
<dbReference type="GO" id="GO:0031629">
    <property type="term" value="P:synaptic vesicle fusion to presynaptic active zone membrane"/>
    <property type="evidence" value="ECO:0007669"/>
    <property type="project" value="TreeGrafter"/>
</dbReference>
<dbReference type="GO" id="GO:0006914">
    <property type="term" value="P:autophagy"/>
    <property type="evidence" value="ECO:0007669"/>
    <property type="project" value="UniProtKB-KW"/>
</dbReference>
<evidence type="ECO:0000256" key="16">
    <source>
        <dbReference type="ARBA" id="ARBA00037808"/>
    </source>
</evidence>
<dbReference type="GO" id="GO:0016082">
    <property type="term" value="P:synaptic vesicle priming"/>
    <property type="evidence" value="ECO:0007669"/>
    <property type="project" value="TreeGrafter"/>
</dbReference>
<evidence type="ECO:0000256" key="17">
    <source>
        <dbReference type="ARBA" id="ARBA00037854"/>
    </source>
</evidence>
<feature type="domain" description="T-SNARE coiled-coil homology" evidence="23">
    <location>
        <begin position="241"/>
        <end position="303"/>
    </location>
</feature>
<dbReference type="SMART" id="SM00397">
    <property type="entry name" value="t_SNARE"/>
    <property type="match status" value="2"/>
</dbReference>
<feature type="domain" description="T-SNARE coiled-coil homology" evidence="23">
    <location>
        <begin position="388"/>
        <end position="450"/>
    </location>
</feature>
<name>A0AA47P0D1_MERPO</name>
<evidence type="ECO:0000256" key="19">
    <source>
        <dbReference type="ARBA" id="ARBA00042308"/>
    </source>
</evidence>
<dbReference type="CDD" id="cd15887">
    <property type="entry name" value="SNARE_SNAP29N"/>
    <property type="match status" value="1"/>
</dbReference>
<evidence type="ECO:0000256" key="13">
    <source>
        <dbReference type="ARBA" id="ARBA00023273"/>
    </source>
</evidence>
<evidence type="ECO:0000256" key="9">
    <source>
        <dbReference type="ARBA" id="ARBA00023034"/>
    </source>
</evidence>
<dbReference type="PANTHER" id="PTHR19305:SF9">
    <property type="entry name" value="SYNAPTOSOMAL-ASSOCIATED PROTEIN 29"/>
    <property type="match status" value="1"/>
</dbReference>
<evidence type="ECO:0000256" key="12">
    <source>
        <dbReference type="ARBA" id="ARBA00023136"/>
    </source>
</evidence>
<feature type="compositionally biased region" description="Polar residues" evidence="22">
    <location>
        <begin position="370"/>
        <end position="384"/>
    </location>
</feature>
<evidence type="ECO:0000259" key="23">
    <source>
        <dbReference type="PROSITE" id="PS50192"/>
    </source>
</evidence>
<evidence type="ECO:0000256" key="15">
    <source>
        <dbReference type="ARBA" id="ARBA00037064"/>
    </source>
</evidence>
<keyword evidence="4" id="KW-1003">Cell membrane</keyword>
<keyword evidence="11" id="KW-0969">Cilium</keyword>
<evidence type="ECO:0000256" key="18">
    <source>
        <dbReference type="ARBA" id="ARBA00041113"/>
    </source>
</evidence>
<keyword evidence="13" id="KW-0966">Cell projection</keyword>
<protein>
    <recommendedName>
        <fullName evidence="18">Synaptosomal-associated protein 29</fullName>
    </recommendedName>
    <alternativeName>
        <fullName evidence="19">Soluble 29 kDa NSF attachment protein</fullName>
    </alternativeName>
    <alternativeName>
        <fullName evidence="20">Vesicle-membrane fusion protein SNAP-29</fullName>
    </alternativeName>
</protein>
<dbReference type="PROSITE" id="PS50192">
    <property type="entry name" value="T_SNARE"/>
    <property type="match status" value="2"/>
</dbReference>
<keyword evidence="12" id="KW-0472">Membrane</keyword>
<dbReference type="SUPFAM" id="SSF58038">
    <property type="entry name" value="SNARE fusion complex"/>
    <property type="match status" value="2"/>
</dbReference>
<evidence type="ECO:0000256" key="10">
    <source>
        <dbReference type="ARBA" id="ARBA00023054"/>
    </source>
</evidence>
<evidence type="ECO:0000256" key="22">
    <source>
        <dbReference type="SAM" id="MobiDB-lite"/>
    </source>
</evidence>
<feature type="region of interest" description="Disordered" evidence="22">
    <location>
        <begin position="317"/>
        <end position="384"/>
    </location>
</feature>
<evidence type="ECO:0000256" key="7">
    <source>
        <dbReference type="ARBA" id="ARBA00022927"/>
    </source>
</evidence>
<evidence type="ECO:0000256" key="2">
    <source>
        <dbReference type="ARBA" id="ARBA00009480"/>
    </source>
</evidence>
<evidence type="ECO:0000313" key="24">
    <source>
        <dbReference type="EMBL" id="KAK0142447.1"/>
    </source>
</evidence>
<dbReference type="GO" id="GO:0019905">
    <property type="term" value="F:syntaxin binding"/>
    <property type="evidence" value="ECO:0007669"/>
    <property type="project" value="TreeGrafter"/>
</dbReference>
<evidence type="ECO:0000256" key="11">
    <source>
        <dbReference type="ARBA" id="ARBA00023069"/>
    </source>
</evidence>
<keyword evidence="25" id="KW-1185">Reference proteome</keyword>
<evidence type="ECO:0000256" key="6">
    <source>
        <dbReference type="ARBA" id="ARBA00022553"/>
    </source>
</evidence>
<dbReference type="GO" id="GO:0015031">
    <property type="term" value="P:protein transport"/>
    <property type="evidence" value="ECO:0007669"/>
    <property type="project" value="UniProtKB-KW"/>
</dbReference>
<accession>A0AA47P0D1</accession>
<evidence type="ECO:0000256" key="21">
    <source>
        <dbReference type="ARBA" id="ARBA00046522"/>
    </source>
</evidence>
<reference evidence="24" key="1">
    <citation type="journal article" date="2023" name="Front. Mar. Sci.">
        <title>A new Merluccius polli reference genome to investigate the effects of global change in West African waters.</title>
        <authorList>
            <person name="Mateo J.L."/>
            <person name="Blanco-Fernandez C."/>
            <person name="Garcia-Vazquez E."/>
            <person name="Machado-Schiaffino G."/>
        </authorList>
    </citation>
    <scope>NUCLEOTIDE SEQUENCE</scope>
    <source>
        <strain evidence="24">C29</strain>
        <tissue evidence="24">Fin</tissue>
    </source>
</reference>
<keyword evidence="10" id="KW-0175">Coiled coil</keyword>
<comment type="caution">
    <text evidence="24">The sequence shown here is derived from an EMBL/GenBank/DDBJ whole genome shotgun (WGS) entry which is preliminary data.</text>
</comment>
<dbReference type="InterPro" id="IPR000727">
    <property type="entry name" value="T_SNARE_dom"/>
</dbReference>
<evidence type="ECO:0000256" key="20">
    <source>
        <dbReference type="ARBA" id="ARBA00043032"/>
    </source>
</evidence>
<dbReference type="GO" id="GO:0031410">
    <property type="term" value="C:cytoplasmic vesicle"/>
    <property type="evidence" value="ECO:0007669"/>
    <property type="project" value="UniProtKB-KW"/>
</dbReference>
<dbReference type="GO" id="GO:0031201">
    <property type="term" value="C:SNARE complex"/>
    <property type="evidence" value="ECO:0007669"/>
    <property type="project" value="TreeGrafter"/>
</dbReference>
<dbReference type="EMBL" id="JAOPHQ010003676">
    <property type="protein sequence ID" value="KAK0142447.1"/>
    <property type="molecule type" value="Genomic_DNA"/>
</dbReference>
<evidence type="ECO:0000256" key="4">
    <source>
        <dbReference type="ARBA" id="ARBA00022475"/>
    </source>
</evidence>
<evidence type="ECO:0000256" key="5">
    <source>
        <dbReference type="ARBA" id="ARBA00022490"/>
    </source>
</evidence>
<dbReference type="Gene3D" id="1.20.5.110">
    <property type="match status" value="2"/>
</dbReference>
<comment type="subcellular location">
    <subcellularLocation>
        <location evidence="16">Cell projection</location>
        <location evidence="16">Cilium membrane</location>
        <topology evidence="16">Peripheral membrane protein</topology>
    </subcellularLocation>
    <subcellularLocation>
        <location evidence="17">Cytoplasmic vesicle</location>
        <location evidence="17">Autophagosome membrane</location>
        <topology evidence="17">Peripheral membrane protein</topology>
    </subcellularLocation>
    <subcellularLocation>
        <location evidence="1">Golgi apparatus membrane</location>
        <topology evidence="1">Peripheral membrane protein</topology>
    </subcellularLocation>
</comment>
<keyword evidence="6" id="KW-0597">Phosphoprotein</keyword>
<comment type="function">
    <text evidence="15">SNAREs, soluble N-ethylmaleimide-sensitive factor-attachment protein receptors, are essential proteins for fusion of cellular membranes. SNAREs localized on opposing membranes assemble to form a trans-SNARE complex, an extended, parallel four alpha-helical bundle that drives membrane fusion. SNAP29 is a SNARE involved in autophagy through the direct control of autophagosome membrane fusion with the lysososome membrane. Also plays a role in ciliogenesis by regulating membrane fusions.</text>
</comment>
<dbReference type="GO" id="GO:0060170">
    <property type="term" value="C:ciliary membrane"/>
    <property type="evidence" value="ECO:0007669"/>
    <property type="project" value="UniProtKB-SubCell"/>
</dbReference>
<sequence length="451" mass="48526">MERNSLKERRRTPSVLLGHLAGLRGVSGEQLGQQRPSVVAVAPEGARHANQAMGRNASAEATRVGSDTENHPVAPPRPGPRPRPETPSPGLGPYLVQGRGSVRGQRAGQRQHRVEVKAPLRPAAQSRHRAAFLTPASKCSGGGGGGGGRGGEGRSDRDGGVIIWGSDHMGECCCCRGAGARAARCGGAGRPAMAYNKTHNPFADDDEEEEAYGSNPRGGEDYDEGLSDAEMRQRRLQQEVMRTAQSAVDSSHRSLGLIYEAEKMGVDTAEELMRQGEVLKKTDKMVDNMEEDLKISQRHINSIKSVWGGLVGYFKGKPEPKPEPAPASSYQASDKLKTALSASREQEDKYQASHPNLRKLDTGGFGATASVDNSPSVQNGNPKNQHLRAAHQTLDNNLDEMSLGLSRLKGLGLGLQSEIVSQDDSLDSLLNKVDKMDLKINKTNQQIKNLK</sequence>
<evidence type="ECO:0000256" key="8">
    <source>
        <dbReference type="ARBA" id="ARBA00023006"/>
    </source>
</evidence>
<gene>
    <name evidence="24" type="primary">SNAP29</name>
    <name evidence="24" type="ORF">N1851_019628</name>
</gene>
<comment type="similarity">
    <text evidence="2">Belongs to the SNAP-25 family.</text>
</comment>
<dbReference type="CDD" id="cd15856">
    <property type="entry name" value="SNARE_SNAP29C"/>
    <property type="match status" value="1"/>
</dbReference>
<evidence type="ECO:0000313" key="25">
    <source>
        <dbReference type="Proteomes" id="UP001174136"/>
    </source>
</evidence>
<dbReference type="Proteomes" id="UP001174136">
    <property type="component" value="Unassembled WGS sequence"/>
</dbReference>
<dbReference type="FunFam" id="1.20.5.110:FF:000041">
    <property type="entry name" value="Synaptosomal-associated protein 29"/>
    <property type="match status" value="1"/>
</dbReference>
<dbReference type="FunFam" id="1.20.5.110:FF:000051">
    <property type="entry name" value="synaptosomal-associated protein 29"/>
    <property type="match status" value="1"/>
</dbReference>
<keyword evidence="9" id="KW-0333">Golgi apparatus</keyword>
<keyword evidence="5" id="KW-0963">Cytoplasm</keyword>
<feature type="compositionally biased region" description="Pro residues" evidence="22">
    <location>
        <begin position="73"/>
        <end position="87"/>
    </location>
</feature>
<organism evidence="24 25">
    <name type="scientific">Merluccius polli</name>
    <name type="common">Benguela hake</name>
    <name type="synonym">Merluccius cadenati</name>
    <dbReference type="NCBI Taxonomy" id="89951"/>
    <lineage>
        <taxon>Eukaryota</taxon>
        <taxon>Metazoa</taxon>
        <taxon>Chordata</taxon>
        <taxon>Craniata</taxon>
        <taxon>Vertebrata</taxon>
        <taxon>Euteleostomi</taxon>
        <taxon>Actinopterygii</taxon>
        <taxon>Neopterygii</taxon>
        <taxon>Teleostei</taxon>
        <taxon>Neoteleostei</taxon>
        <taxon>Acanthomorphata</taxon>
        <taxon>Zeiogadaria</taxon>
        <taxon>Gadariae</taxon>
        <taxon>Gadiformes</taxon>
        <taxon>Gadoidei</taxon>
        <taxon>Merlucciidae</taxon>
        <taxon>Merluccius</taxon>
    </lineage>
</organism>
<proteinExistence type="inferred from homology"/>
<evidence type="ECO:0000256" key="14">
    <source>
        <dbReference type="ARBA" id="ARBA00023329"/>
    </source>
</evidence>
<evidence type="ECO:0000256" key="1">
    <source>
        <dbReference type="ARBA" id="ARBA00004395"/>
    </source>
</evidence>
<keyword evidence="7" id="KW-0653">Protein transport</keyword>
<dbReference type="GO" id="GO:0098793">
    <property type="term" value="C:presynapse"/>
    <property type="evidence" value="ECO:0007669"/>
    <property type="project" value="GOC"/>
</dbReference>